<dbReference type="AlphaFoldDB" id="A0A562E4I2"/>
<dbReference type="PROSITE" id="PS00672">
    <property type="entry name" value="V8_HIS"/>
    <property type="match status" value="1"/>
</dbReference>
<dbReference type="InterPro" id="IPR018114">
    <property type="entry name" value="TRYPSIN_HIS"/>
</dbReference>
<dbReference type="InterPro" id="IPR050966">
    <property type="entry name" value="Glutamyl_endopeptidase"/>
</dbReference>
<dbReference type="SUPFAM" id="SSF50494">
    <property type="entry name" value="Trypsin-like serine proteases"/>
    <property type="match status" value="1"/>
</dbReference>
<evidence type="ECO:0000256" key="3">
    <source>
        <dbReference type="ARBA" id="ARBA00022729"/>
    </source>
</evidence>
<name>A0A562E4I2_RHORH</name>
<keyword evidence="4 6" id="KW-0378">Hydrolase</keyword>
<dbReference type="PROSITE" id="PS00134">
    <property type="entry name" value="TRYPSIN_HIS"/>
    <property type="match status" value="1"/>
</dbReference>
<dbReference type="Proteomes" id="UP000317573">
    <property type="component" value="Unassembled WGS sequence"/>
</dbReference>
<dbReference type="PRINTS" id="PR00839">
    <property type="entry name" value="V8PROTEASE"/>
</dbReference>
<evidence type="ECO:0000256" key="6">
    <source>
        <dbReference type="RuleBase" id="RU004296"/>
    </source>
</evidence>
<evidence type="ECO:0000313" key="8">
    <source>
        <dbReference type="Proteomes" id="UP000317573"/>
    </source>
</evidence>
<dbReference type="Pfam" id="PF13365">
    <property type="entry name" value="Trypsin_2"/>
    <property type="match status" value="1"/>
</dbReference>
<proteinExistence type="inferred from homology"/>
<dbReference type="InterPro" id="IPR028301">
    <property type="entry name" value="V8_his_AS"/>
</dbReference>
<dbReference type="GO" id="GO:0004252">
    <property type="term" value="F:serine-type endopeptidase activity"/>
    <property type="evidence" value="ECO:0007669"/>
    <property type="project" value="InterPro"/>
</dbReference>
<evidence type="ECO:0000313" key="7">
    <source>
        <dbReference type="EMBL" id="TWH16633.1"/>
    </source>
</evidence>
<sequence>MTLTFNGAVVVTDAAEETSPLDLVAAETVLEQSPPSTGSDSGVIDRTLSGVEVLTDYAGTPQPLGTTLEELLRRQLPDAAEATFGPAEQGQPSPESVIGTDDRVRIVDTAVYPWRVHASLLIQMADGSFASGTGFFIGPRTVITAGHCVFVQGTGPSRGWVRSVTVMPGRNGTSLPYGSVVVGAAGIRSVSGWTNSGDSNWDIGALILPSNLGSQTGWLGFANYSDATLLATTANIAGYPGDKPTGTQWYHSRRMSSVTAQRLRYEVDTFGGQSGSAVYRLENGQRHAVGIHTNGVSPGVPVNSGVRITQPVFDRLKAWTA</sequence>
<dbReference type="InterPro" id="IPR008256">
    <property type="entry name" value="Peptidase_S1B"/>
</dbReference>
<gene>
    <name evidence="7" type="ORF">L618_002200000430</name>
</gene>
<evidence type="ECO:0000256" key="2">
    <source>
        <dbReference type="ARBA" id="ARBA00022670"/>
    </source>
</evidence>
<comment type="caution">
    <text evidence="7">The sequence shown here is derived from an EMBL/GenBank/DDBJ whole genome shotgun (WGS) entry which is preliminary data.</text>
</comment>
<evidence type="ECO:0000256" key="4">
    <source>
        <dbReference type="ARBA" id="ARBA00022801"/>
    </source>
</evidence>
<keyword evidence="5 6" id="KW-0720">Serine protease</keyword>
<dbReference type="EC" id="3.4.21.-" evidence="6"/>
<dbReference type="PANTHER" id="PTHR15462:SF8">
    <property type="entry name" value="SERINE PROTEASE"/>
    <property type="match status" value="1"/>
</dbReference>
<dbReference type="InterPro" id="IPR009003">
    <property type="entry name" value="Peptidase_S1_PA"/>
</dbReference>
<dbReference type="EMBL" id="VLJT01000020">
    <property type="protein sequence ID" value="TWH16633.1"/>
    <property type="molecule type" value="Genomic_DNA"/>
</dbReference>
<evidence type="ECO:0000256" key="1">
    <source>
        <dbReference type="ARBA" id="ARBA00008764"/>
    </source>
</evidence>
<dbReference type="InterPro" id="IPR000126">
    <property type="entry name" value="V8_ser_AS"/>
</dbReference>
<dbReference type="PROSITE" id="PS00673">
    <property type="entry name" value="V8_SER"/>
    <property type="match status" value="1"/>
</dbReference>
<dbReference type="GO" id="GO:0006508">
    <property type="term" value="P:proteolysis"/>
    <property type="evidence" value="ECO:0007669"/>
    <property type="project" value="UniProtKB-KW"/>
</dbReference>
<dbReference type="RefSeq" id="WP_106200267.1">
    <property type="nucleotide sequence ID" value="NZ_VLJT01000020.1"/>
</dbReference>
<organism evidence="7 8">
    <name type="scientific">Rhodococcus rhodochrous J45</name>
    <dbReference type="NCBI Taxonomy" id="935266"/>
    <lineage>
        <taxon>Bacteria</taxon>
        <taxon>Bacillati</taxon>
        <taxon>Actinomycetota</taxon>
        <taxon>Actinomycetes</taxon>
        <taxon>Mycobacteriales</taxon>
        <taxon>Nocardiaceae</taxon>
        <taxon>Rhodococcus</taxon>
    </lineage>
</organism>
<protein>
    <recommendedName>
        <fullName evidence="6">Serine protease</fullName>
        <ecNumber evidence="6">3.4.21.-</ecNumber>
    </recommendedName>
</protein>
<keyword evidence="2 6" id="KW-0645">Protease</keyword>
<evidence type="ECO:0000256" key="5">
    <source>
        <dbReference type="ARBA" id="ARBA00022825"/>
    </source>
</evidence>
<dbReference type="Gene3D" id="2.40.10.10">
    <property type="entry name" value="Trypsin-like serine proteases"/>
    <property type="match status" value="2"/>
</dbReference>
<keyword evidence="3" id="KW-0732">Signal</keyword>
<dbReference type="PANTHER" id="PTHR15462">
    <property type="entry name" value="SERINE PROTEASE"/>
    <property type="match status" value="1"/>
</dbReference>
<reference evidence="7 8" key="1">
    <citation type="submission" date="2019-07" db="EMBL/GenBank/DDBJ databases">
        <title>Genome sequencing of lignin-degrading bacterial isolates.</title>
        <authorList>
            <person name="Gladden J."/>
        </authorList>
    </citation>
    <scope>NUCLEOTIDE SEQUENCE [LARGE SCALE GENOMIC DNA]</scope>
    <source>
        <strain evidence="7 8">J45</strain>
    </source>
</reference>
<accession>A0A562E4I2</accession>
<dbReference type="InterPro" id="IPR043504">
    <property type="entry name" value="Peptidase_S1_PA_chymotrypsin"/>
</dbReference>
<dbReference type="GeneID" id="86865226"/>
<comment type="similarity">
    <text evidence="1 6">Belongs to the peptidase S1B family.</text>
</comment>